<accession>Q474I2</accession>
<dbReference type="PROSITE" id="PS51352">
    <property type="entry name" value="THIOREDOXIN_2"/>
    <property type="match status" value="1"/>
</dbReference>
<dbReference type="STRING" id="264198.Reut_A0822"/>
<dbReference type="InterPro" id="IPR017937">
    <property type="entry name" value="Thioredoxin_CS"/>
</dbReference>
<dbReference type="SUPFAM" id="SSF52833">
    <property type="entry name" value="Thioredoxin-like"/>
    <property type="match status" value="1"/>
</dbReference>
<dbReference type="InterPro" id="IPR005746">
    <property type="entry name" value="Thioredoxin"/>
</dbReference>
<dbReference type="eggNOG" id="COG3118">
    <property type="taxonomic scope" value="Bacteria"/>
</dbReference>
<evidence type="ECO:0000313" key="8">
    <source>
        <dbReference type="EMBL" id="AAZ60201.1"/>
    </source>
</evidence>
<dbReference type="InterPro" id="IPR036249">
    <property type="entry name" value="Thioredoxin-like_sf"/>
</dbReference>
<dbReference type="GO" id="GO:0005829">
    <property type="term" value="C:cytosol"/>
    <property type="evidence" value="ECO:0007669"/>
    <property type="project" value="TreeGrafter"/>
</dbReference>
<sequence length="310" mass="34033">MKPPRLQSAPLPSQSFYSRTRCLPDRLAAMSDVTLQNFEPEVIEASRQAPVLVDFWAPWCGPCRTLGPMLEKLEAEANGKWKLTKVNVDENPELAAHFGVRSIPHVVAFADGEAVDQFIGVLPESGLREFLSRLTPNPAQLALQDAQSLAAAGDRQAAGDAFQSLLALDPGSDAARLAYISFLLDGNALAEAEAEFGRLSPQAAQEDAYAALRTRLEAMKGVSDLPDEQTLTSRIAADPRDLPARLDLARLLIARQQYEPALEQLLAIVRMDRGFEDDVGRKTMISVFDMLGDHPDVVSRWRRQLSTSLN</sequence>
<dbReference type="Pfam" id="PF14561">
    <property type="entry name" value="TPR_20"/>
    <property type="match status" value="1"/>
</dbReference>
<dbReference type="PANTHER" id="PTHR45663:SF11">
    <property type="entry name" value="GEO12009P1"/>
    <property type="match status" value="1"/>
</dbReference>
<gene>
    <name evidence="8" type="ordered locus">Reut_A0822</name>
</gene>
<dbReference type="GO" id="GO:0006950">
    <property type="term" value="P:response to stress"/>
    <property type="evidence" value="ECO:0007669"/>
    <property type="project" value="UniProtKB-ARBA"/>
</dbReference>
<organism evidence="8">
    <name type="scientific">Cupriavidus pinatubonensis (strain JMP 134 / LMG 1197)</name>
    <name type="common">Cupriavidus necator (strain JMP 134)</name>
    <dbReference type="NCBI Taxonomy" id="264198"/>
    <lineage>
        <taxon>Bacteria</taxon>
        <taxon>Pseudomonadati</taxon>
        <taxon>Pseudomonadota</taxon>
        <taxon>Betaproteobacteria</taxon>
        <taxon>Burkholderiales</taxon>
        <taxon>Burkholderiaceae</taxon>
        <taxon>Cupriavidus</taxon>
    </lineage>
</organism>
<evidence type="ECO:0000256" key="3">
    <source>
        <dbReference type="ARBA" id="ARBA00022982"/>
    </source>
</evidence>
<proteinExistence type="inferred from homology"/>
<dbReference type="PRINTS" id="PR00421">
    <property type="entry name" value="THIOREDOXIN"/>
</dbReference>
<comment type="similarity">
    <text evidence="1">Belongs to the thioredoxin family.</text>
</comment>
<reference evidence="8" key="1">
    <citation type="submission" date="2005-08" db="EMBL/GenBank/DDBJ databases">
        <title>Complete sequence of Chromosome1 of Ralstonia eutropha JMP134.</title>
        <authorList>
            <person name="Copeland A."/>
            <person name="Lucas S."/>
            <person name="Lapidus A."/>
            <person name="Barry K."/>
            <person name="Detter J.C."/>
            <person name="Glavina T."/>
            <person name="Hammon N."/>
            <person name="Israni S."/>
            <person name="Pitluck S."/>
            <person name="Goltsman E."/>
            <person name="Martinez M."/>
            <person name="Schmutz J."/>
            <person name="Larimer F."/>
            <person name="Land M."/>
            <person name="Lykidis A."/>
            <person name="Richardson P."/>
        </authorList>
    </citation>
    <scope>NUCLEOTIDE SEQUENCE</scope>
    <source>
        <strain evidence="8">JMP134</strain>
    </source>
</reference>
<dbReference type="KEGG" id="reu:Reut_A0822"/>
<dbReference type="HOGENOM" id="CLU_046120_1_1_4"/>
<evidence type="ECO:0000256" key="5">
    <source>
        <dbReference type="ARBA" id="ARBA00023284"/>
    </source>
</evidence>
<dbReference type="EMBL" id="CP000090">
    <property type="protein sequence ID" value="AAZ60201.1"/>
    <property type="molecule type" value="Genomic_DNA"/>
</dbReference>
<dbReference type="InterPro" id="IPR011990">
    <property type="entry name" value="TPR-like_helical_dom_sf"/>
</dbReference>
<evidence type="ECO:0000259" key="7">
    <source>
        <dbReference type="PROSITE" id="PS51352"/>
    </source>
</evidence>
<dbReference type="CDD" id="cd02947">
    <property type="entry name" value="TRX_family"/>
    <property type="match status" value="1"/>
</dbReference>
<evidence type="ECO:0000256" key="2">
    <source>
        <dbReference type="ARBA" id="ARBA00022448"/>
    </source>
</evidence>
<keyword evidence="5" id="KW-0676">Redox-active center</keyword>
<dbReference type="Gene3D" id="3.40.30.10">
    <property type="entry name" value="Glutaredoxin"/>
    <property type="match status" value="1"/>
</dbReference>
<keyword evidence="2" id="KW-0813">Transport</keyword>
<dbReference type="GO" id="GO:0015035">
    <property type="term" value="F:protein-disulfide reductase activity"/>
    <property type="evidence" value="ECO:0007669"/>
    <property type="project" value="UniProtKB-UniRule"/>
</dbReference>
<evidence type="ECO:0000256" key="1">
    <source>
        <dbReference type="ARBA" id="ARBA00008987"/>
    </source>
</evidence>
<keyword evidence="3" id="KW-0249">Electron transport</keyword>
<dbReference type="SUPFAM" id="SSF48452">
    <property type="entry name" value="TPR-like"/>
    <property type="match status" value="1"/>
</dbReference>
<dbReference type="AlphaFoldDB" id="Q474I2"/>
<dbReference type="PROSITE" id="PS00194">
    <property type="entry name" value="THIOREDOXIN_1"/>
    <property type="match status" value="1"/>
</dbReference>
<evidence type="ECO:0000256" key="6">
    <source>
        <dbReference type="NCBIfam" id="TIGR01068"/>
    </source>
</evidence>
<dbReference type="Gene3D" id="1.25.40.10">
    <property type="entry name" value="Tetratricopeptide repeat domain"/>
    <property type="match status" value="2"/>
</dbReference>
<feature type="domain" description="Thioredoxin" evidence="7">
    <location>
        <begin position="24"/>
        <end position="136"/>
    </location>
</feature>
<dbReference type="NCBIfam" id="TIGR01068">
    <property type="entry name" value="thioredoxin"/>
    <property type="match status" value="1"/>
</dbReference>
<dbReference type="InterPro" id="IPR013766">
    <property type="entry name" value="Thioredoxin_domain"/>
</dbReference>
<evidence type="ECO:0000256" key="4">
    <source>
        <dbReference type="ARBA" id="ARBA00023157"/>
    </source>
</evidence>
<dbReference type="PANTHER" id="PTHR45663">
    <property type="entry name" value="GEO12009P1"/>
    <property type="match status" value="1"/>
</dbReference>
<name>Q474I2_CUPPJ</name>
<dbReference type="Pfam" id="PF00085">
    <property type="entry name" value="Thioredoxin"/>
    <property type="match status" value="1"/>
</dbReference>
<keyword evidence="4" id="KW-1015">Disulfide bond</keyword>
<protein>
    <recommendedName>
        <fullName evidence="6">Thioredoxin</fullName>
    </recommendedName>
</protein>
<dbReference type="GO" id="GO:0045454">
    <property type="term" value="P:cell redox homeostasis"/>
    <property type="evidence" value="ECO:0007669"/>
    <property type="project" value="TreeGrafter"/>
</dbReference>
<dbReference type="Pfam" id="PF14559">
    <property type="entry name" value="TPR_19"/>
    <property type="match status" value="1"/>
</dbReference>
<dbReference type="FunFam" id="3.40.30.10:FF:000001">
    <property type="entry name" value="Thioredoxin"/>
    <property type="match status" value="1"/>
</dbReference>